<evidence type="ECO:0000256" key="2">
    <source>
        <dbReference type="ARBA" id="ARBA00007977"/>
    </source>
</evidence>
<evidence type="ECO:0000256" key="6">
    <source>
        <dbReference type="ARBA" id="ARBA00023136"/>
    </source>
</evidence>
<organism evidence="9 11">
    <name type="scientific">Clostridium neonatale</name>
    <dbReference type="NCBI Taxonomy" id="137838"/>
    <lineage>
        <taxon>Bacteria</taxon>
        <taxon>Bacillati</taxon>
        <taxon>Bacillota</taxon>
        <taxon>Clostridia</taxon>
        <taxon>Eubacteriales</taxon>
        <taxon>Clostridiaceae</taxon>
        <taxon>Clostridium</taxon>
    </lineage>
</organism>
<evidence type="ECO:0000256" key="4">
    <source>
        <dbReference type="ARBA" id="ARBA00022692"/>
    </source>
</evidence>
<evidence type="ECO:0000313" key="9">
    <source>
        <dbReference type="EMBL" id="PEG32526.1"/>
    </source>
</evidence>
<dbReference type="EMBL" id="UWJD01000003">
    <property type="protein sequence ID" value="VCT85931.1"/>
    <property type="molecule type" value="Genomic_DNA"/>
</dbReference>
<protein>
    <submittedName>
        <fullName evidence="8">Membrane protein</fullName>
    </submittedName>
    <submittedName>
        <fullName evidence="9">Putative sulfate exporter family transporter</fullName>
    </submittedName>
</protein>
<evidence type="ECO:0000313" key="11">
    <source>
        <dbReference type="Proteomes" id="UP000220840"/>
    </source>
</evidence>
<evidence type="ECO:0000256" key="1">
    <source>
        <dbReference type="ARBA" id="ARBA00004651"/>
    </source>
</evidence>
<comment type="subcellular location">
    <subcellularLocation>
        <location evidence="1">Cell membrane</location>
        <topology evidence="1">Multi-pass membrane protein</topology>
    </subcellularLocation>
</comment>
<dbReference type="InterPro" id="IPR018383">
    <property type="entry name" value="UPF0324_pro"/>
</dbReference>
<dbReference type="PANTHER" id="PTHR30106:SF2">
    <property type="entry name" value="UPF0324 INNER MEMBRANE PROTEIN YEIH"/>
    <property type="match status" value="1"/>
</dbReference>
<dbReference type="Proteomes" id="UP000431451">
    <property type="component" value="Unassembled WGS sequence"/>
</dbReference>
<evidence type="ECO:0000256" key="7">
    <source>
        <dbReference type="SAM" id="Phobius"/>
    </source>
</evidence>
<dbReference type="STRING" id="137838.GCA_001458595_04046"/>
<feature type="transmembrane region" description="Helical" evidence="7">
    <location>
        <begin position="119"/>
        <end position="137"/>
    </location>
</feature>
<keyword evidence="4 7" id="KW-0812">Transmembrane</keyword>
<sequence length="334" mass="35948">MKNIKEILPGLLVSVCIGLLSIFLSRFVPKLGAATISIFLGMLVGNLFLSQDIFQKGYKFSETDLLSYSIVLLGATLSISTLMELGAGGILFIIVQMTITIVGALYIGKKLGFGQNFRFMMASGNAVCGSSAIAATAPVIDADDKEKGIAITIVNVTGIFLMFLLPIIAQFLYKHSLMPTSALIGGTLQSVGQVVASGAMVNESVKDLSTIFKIVRVILLVVVVLIFGHIKHKTNEEIVEEEVQDVKKGKINVPWYVIGFFITCALFSMGFISNDVSLLCKAASNKLEIFALAAIGLRVNVKDLIKQGKAVSLYGLFVGLLQIISAVTLIWLFL</sequence>
<evidence type="ECO:0000256" key="5">
    <source>
        <dbReference type="ARBA" id="ARBA00022989"/>
    </source>
</evidence>
<proteinExistence type="inferred from homology"/>
<name>A0A2A7MLG6_9CLOT</name>
<gene>
    <name evidence="8" type="ORF">CNEO_41284</name>
    <name evidence="10" type="ORF">CNEONATNEC25_03534</name>
    <name evidence="9" type="ORF">CQ394_12780</name>
</gene>
<keyword evidence="6 7" id="KW-0472">Membrane</keyword>
<feature type="transmembrane region" description="Helical" evidence="7">
    <location>
        <begin position="149"/>
        <end position="173"/>
    </location>
</feature>
<reference evidence="8" key="3">
    <citation type="submission" date="2021-10" db="EMBL/GenBank/DDBJ databases">
        <authorList>
            <person name="Mesa V."/>
        </authorList>
    </citation>
    <scope>NUCLEOTIDE SEQUENCE</scope>
    <source>
        <strain evidence="8">CC3_PB</strain>
    </source>
</reference>
<dbReference type="EMBL" id="PDCJ01000001">
    <property type="protein sequence ID" value="PEG32526.1"/>
    <property type="molecule type" value="Genomic_DNA"/>
</dbReference>
<accession>A0A2A7MLG6</accession>
<dbReference type="GeneID" id="68879039"/>
<dbReference type="EMBL" id="CAKJVE010000004">
    <property type="protein sequence ID" value="CAG9704470.1"/>
    <property type="molecule type" value="Genomic_DNA"/>
</dbReference>
<evidence type="ECO:0000313" key="10">
    <source>
        <dbReference type="EMBL" id="VCT85931.1"/>
    </source>
</evidence>
<feature type="transmembrane region" description="Helical" evidence="7">
    <location>
        <begin position="313"/>
        <end position="333"/>
    </location>
</feature>
<keyword evidence="5 7" id="KW-1133">Transmembrane helix</keyword>
<dbReference type="GO" id="GO:0005886">
    <property type="term" value="C:plasma membrane"/>
    <property type="evidence" value="ECO:0007669"/>
    <property type="project" value="UniProtKB-SubCell"/>
</dbReference>
<feature type="transmembrane region" description="Helical" evidence="7">
    <location>
        <begin position="251"/>
        <end position="272"/>
    </location>
</feature>
<keyword evidence="11" id="KW-1185">Reference proteome</keyword>
<dbReference type="PANTHER" id="PTHR30106">
    <property type="entry name" value="INNER MEMBRANE PROTEIN YEIH-RELATED"/>
    <property type="match status" value="1"/>
</dbReference>
<dbReference type="AlphaFoldDB" id="A0A2A7MLG6"/>
<dbReference type="RefSeq" id="WP_058296669.1">
    <property type="nucleotide sequence ID" value="NZ_CAKJVE010000004.1"/>
</dbReference>
<evidence type="ECO:0000313" key="8">
    <source>
        <dbReference type="EMBL" id="CAG9704470.1"/>
    </source>
</evidence>
<dbReference type="Proteomes" id="UP000789738">
    <property type="component" value="Unassembled WGS sequence"/>
</dbReference>
<feature type="transmembrane region" description="Helical" evidence="7">
    <location>
        <begin position="31"/>
        <end position="49"/>
    </location>
</feature>
<feature type="transmembrane region" description="Helical" evidence="7">
    <location>
        <begin position="7"/>
        <end position="25"/>
    </location>
</feature>
<evidence type="ECO:0000313" key="12">
    <source>
        <dbReference type="Proteomes" id="UP000431451"/>
    </source>
</evidence>
<evidence type="ECO:0000256" key="3">
    <source>
        <dbReference type="ARBA" id="ARBA00022475"/>
    </source>
</evidence>
<feature type="transmembrane region" description="Helical" evidence="7">
    <location>
        <begin position="89"/>
        <end position="107"/>
    </location>
</feature>
<reference evidence="9 11" key="1">
    <citation type="submission" date="2017-10" db="EMBL/GenBank/DDBJ databases">
        <title>Effective Description of Clostridium neonatale sp. nov. linked to necrotizing enterocolitis in neonates and a clarification of species assignable to the genus Clostridium (Prazmowski 1880) emend. Lawson and Rainey 2016.</title>
        <authorList>
            <person name="Bernard K."/>
            <person name="Burdz T."/>
            <person name="Wiebe D."/>
            <person name="Balcewich B."/>
            <person name="Alfa M."/>
            <person name="Bernier A.-M."/>
        </authorList>
    </citation>
    <scope>NUCLEOTIDE SEQUENCE [LARGE SCALE GENOMIC DNA]</scope>
    <source>
        <strain evidence="9 11">LCDC99A005</strain>
    </source>
</reference>
<reference evidence="10 12" key="2">
    <citation type="submission" date="2018-06" db="EMBL/GenBank/DDBJ databases">
        <authorList>
            <consortium name="IHU Genomes"/>
        </authorList>
    </citation>
    <scope>NUCLEOTIDE SEQUENCE [LARGE SCALE GENOMIC DNA]</scope>
    <source>
        <strain evidence="10 12">NEC25</strain>
    </source>
</reference>
<keyword evidence="3" id="KW-1003">Cell membrane</keyword>
<feature type="transmembrane region" description="Helical" evidence="7">
    <location>
        <begin position="211"/>
        <end position="230"/>
    </location>
</feature>
<dbReference type="Proteomes" id="UP000220840">
    <property type="component" value="Unassembled WGS sequence"/>
</dbReference>
<dbReference type="OrthoDB" id="9811391at2"/>
<dbReference type="Pfam" id="PF03601">
    <property type="entry name" value="Cons_hypoth698"/>
    <property type="match status" value="1"/>
</dbReference>
<comment type="similarity">
    <text evidence="2">Belongs to the UPF0324 family.</text>
</comment>